<dbReference type="Gene3D" id="3.40.50.720">
    <property type="entry name" value="NAD(P)-binding Rossmann-like Domain"/>
    <property type="match status" value="1"/>
</dbReference>
<dbReference type="HOGENOM" id="CLU_007383_6_1_10"/>
<dbReference type="PANTHER" id="PTHR43245:SF58">
    <property type="entry name" value="BLL5923 PROTEIN"/>
    <property type="match status" value="1"/>
</dbReference>
<gene>
    <name evidence="2" type="ORF">ING2E5B_1901</name>
</gene>
<dbReference type="InterPro" id="IPR001509">
    <property type="entry name" value="Epimerase_deHydtase"/>
</dbReference>
<accession>A0A098C2J8</accession>
<protein>
    <recommendedName>
        <fullName evidence="1">NAD-dependent epimerase/dehydratase domain-containing protein</fullName>
    </recommendedName>
</protein>
<evidence type="ECO:0000313" key="2">
    <source>
        <dbReference type="EMBL" id="CEA16638.1"/>
    </source>
</evidence>
<dbReference type="Proteomes" id="UP000032417">
    <property type="component" value="Chromosome 1"/>
</dbReference>
<dbReference type="InterPro" id="IPR050177">
    <property type="entry name" value="Lipid_A_modif_metabolic_enz"/>
</dbReference>
<dbReference type="Pfam" id="PF01370">
    <property type="entry name" value="Epimerase"/>
    <property type="match status" value="1"/>
</dbReference>
<feature type="domain" description="NAD-dependent epimerase/dehydratase" evidence="1">
    <location>
        <begin position="6"/>
        <end position="232"/>
    </location>
</feature>
<dbReference type="PATRIC" id="fig|1562970.3.peg.1881"/>
<dbReference type="STRING" id="1562970.ING2E5B_1901"/>
<keyword evidence="3" id="KW-1185">Reference proteome</keyword>
<organism evidence="2 3">
    <name type="scientific">Fermentimonas caenicola</name>
    <dbReference type="NCBI Taxonomy" id="1562970"/>
    <lineage>
        <taxon>Bacteria</taxon>
        <taxon>Pseudomonadati</taxon>
        <taxon>Bacteroidota</taxon>
        <taxon>Bacteroidia</taxon>
        <taxon>Bacteroidales</taxon>
        <taxon>Dysgonomonadaceae</taxon>
        <taxon>Fermentimonas</taxon>
    </lineage>
</organism>
<evidence type="ECO:0000313" key="3">
    <source>
        <dbReference type="Proteomes" id="UP000032417"/>
    </source>
</evidence>
<dbReference type="AlphaFoldDB" id="A0A098C2J8"/>
<name>A0A098C2J8_9BACT</name>
<evidence type="ECO:0000259" key="1">
    <source>
        <dbReference type="Pfam" id="PF01370"/>
    </source>
</evidence>
<dbReference type="SUPFAM" id="SSF51735">
    <property type="entry name" value="NAD(P)-binding Rossmann-fold domains"/>
    <property type="match status" value="1"/>
</dbReference>
<proteinExistence type="predicted"/>
<dbReference type="EMBL" id="LN515532">
    <property type="protein sequence ID" value="CEA16638.1"/>
    <property type="molecule type" value="Genomic_DNA"/>
</dbReference>
<reference evidence="2 3" key="1">
    <citation type="submission" date="2014-08" db="EMBL/GenBank/DDBJ databases">
        <authorList>
            <person name="Wibberg D."/>
        </authorList>
    </citation>
    <scope>NUCLEOTIDE SEQUENCE [LARGE SCALE GENOMIC DNA]</scope>
    <source>
        <strain evidence="3">ING2-E5B</strain>
    </source>
</reference>
<dbReference type="PANTHER" id="PTHR43245">
    <property type="entry name" value="BIFUNCTIONAL POLYMYXIN RESISTANCE PROTEIN ARNA"/>
    <property type="match status" value="1"/>
</dbReference>
<dbReference type="KEGG" id="pbt:ING2E5B_1901"/>
<sequence length="337" mass="38184">MIKKKVLITGASGFIGSTAVDKAIELGYDTWAGIRSSSSRKYLTDSRIQFAFLDCSNKNSLKNQLTDLAEKHGKFDYIIHIAGLTKAIRKSDFDNVNYIQTRNLAESLIEIDAVPEAFVLMSSLSVMGSGDEFGYTPLKNDHIPNPTTAYGKSKLKAENFLKGLKDFPYLIIRPTGVYGPRDKDYYILMKAVKSGLDIGAGFKKQILTFIYSEDLVDVIFKLLERGIVRKEYIVADGDIYTDTEFNKIVQDALNKKYVIRFKIPLFLVKPAAVISEKAASLLGKASTFNSDKYRIMKQRNWACDITPLKEDINFKPKYRLKQGVEKTVQWYKEQGWL</sequence>
<dbReference type="InterPro" id="IPR036291">
    <property type="entry name" value="NAD(P)-bd_dom_sf"/>
</dbReference>
<dbReference type="OrthoDB" id="1490291at2"/>